<dbReference type="GO" id="GO:0009044">
    <property type="term" value="F:xylan 1,4-beta-xylosidase activity"/>
    <property type="evidence" value="ECO:0007669"/>
    <property type="project" value="InterPro"/>
</dbReference>
<evidence type="ECO:0000256" key="4">
    <source>
        <dbReference type="ARBA" id="ARBA00058905"/>
    </source>
</evidence>
<dbReference type="EMBL" id="JAAXPI010000012">
    <property type="protein sequence ID" value="NKZ04467.1"/>
    <property type="molecule type" value="Genomic_DNA"/>
</dbReference>
<dbReference type="InterPro" id="IPR005084">
    <property type="entry name" value="CBM6"/>
</dbReference>
<dbReference type="PRINTS" id="PR00133">
    <property type="entry name" value="GLHYDRLASE3"/>
</dbReference>
<dbReference type="InterPro" id="IPR044993">
    <property type="entry name" value="BXL"/>
</dbReference>
<evidence type="ECO:0000256" key="1">
    <source>
        <dbReference type="ARBA" id="ARBA00005336"/>
    </source>
</evidence>
<dbReference type="CDD" id="cd04084">
    <property type="entry name" value="CBM6_xylanase-like"/>
    <property type="match status" value="1"/>
</dbReference>
<evidence type="ECO:0000256" key="6">
    <source>
        <dbReference type="SAM" id="MobiDB-lite"/>
    </source>
</evidence>
<dbReference type="SMART" id="SM00606">
    <property type="entry name" value="CBD_IV"/>
    <property type="match status" value="1"/>
</dbReference>
<keyword evidence="3" id="KW-0378">Hydrolase</keyword>
<sequence>MSLGGKFPRGESVHRPHRNPRSPGRRSRSLTLVLAAALVAPLAWAAPAAARETYPFRDPGLPVDARVDDLLGRLTLDEKISLLHQYQPAVPRLGIGRFKTGTEALHGVAWSTDVHNSGAVVTAKGTVFPQSVGLGATWDPALLKQIGSAVGDEARGYNSENPDVWGLQLWAPVVNLLRDPRWGRNEEGYSEDPLLTGLLATAYGHGMEGDDPDHLKTAPVLKHYMANNNEIRRDQTSSSLRPRVKKEYDEVPFRIPLSRDAATGIMTSYNLVNGRPATVTPDAGGLVRSWTDRTLFNVTDAGAPNNIVNSQKYYPDLASGDAAIVKAGVDSFTTDDTNSSITVNAIKDALSRGLLAEADVDRAVSHILSIRVRLGEFDPGGGAYGKITKDVVDSPAHRALARKAAAEQMVLLKNQGKALPLSSGKVAVVGQLSDTLYTDWYSGSLPYKVTPLDGIKERAGSVTSSEGVDRIALKDVGTGEYIAGGTGSGAVLKTGPTSASDATAQFDVFDWGQGVVTLRSAANGKTVGRYNWGDTFANDQDQPNGWFVQQMFKLEKQDDGDYLLRYAGYEKAYDWADPAKTYVKAADDGTLVLTTKDGASRFAKDVISSGVDSAVKAATGADTAVVVVGSMPFINGREDHDRTTMALAEGQSELIKAVRKANPNTVVVVENSYPTTLNWEQENVPAILWTSHAGAETGNALASILFGDESPSGKLPQTWYRSEQQLPDILDYDIIKSDRTYQYFKGKPLYPFGYGLSYTTFRYGKARLSSHSVGRDGTVTITVPVTNTGKKAGDEVVQLYTHQQKSRVKQPVKALRAFDKVHVAPGKTVTATLRLDASDLAIWDVTRNKWTVEKSRQDLLIGSSSTDIRQRTTLNVRGETIPGRDLSKATRAADFDDQNGIELVDETKAKGDAVAGAANSWLKFADTDLGRSTGTITANVAGTSATTIQVRLDAPNGPLAGTLNVPATGDKYTYKEISAPLGNVRGDHDVYLVFNGETRLSSFSLTR</sequence>
<protein>
    <recommendedName>
        <fullName evidence="5">Exo-alpha-(1-&gt;6)-L-arabinopyranosidase</fullName>
    </recommendedName>
</protein>
<dbReference type="Pfam" id="PF01915">
    <property type="entry name" value="Glyco_hydro_3_C"/>
    <property type="match status" value="1"/>
</dbReference>
<dbReference type="Gene3D" id="2.60.120.260">
    <property type="entry name" value="Galactose-binding domain-like"/>
    <property type="match status" value="1"/>
</dbReference>
<dbReference type="InterPro" id="IPR008979">
    <property type="entry name" value="Galactose-bd-like_sf"/>
</dbReference>
<proteinExistence type="inferred from homology"/>
<evidence type="ECO:0000256" key="2">
    <source>
        <dbReference type="ARBA" id="ARBA00022729"/>
    </source>
</evidence>
<dbReference type="Gene3D" id="2.60.120.380">
    <property type="match status" value="1"/>
</dbReference>
<dbReference type="SUPFAM" id="SSF49785">
    <property type="entry name" value="Galactose-binding domain-like"/>
    <property type="match status" value="1"/>
</dbReference>
<dbReference type="GO" id="GO:0045493">
    <property type="term" value="P:xylan catabolic process"/>
    <property type="evidence" value="ECO:0007669"/>
    <property type="project" value="InterPro"/>
</dbReference>
<dbReference type="PANTHER" id="PTHR42721:SF3">
    <property type="entry name" value="BETA-D-XYLOSIDASE 5-RELATED"/>
    <property type="match status" value="1"/>
</dbReference>
<comment type="function">
    <text evidence="4">Catalyzes the hydrolysis of a non-reducing terminal alpha-L-arabinopyranosidic linkage in ginsenoside Rb2 (alpha-L-arabinopyranosyl-(1-&gt;6)-alpha-D-glucopyranosyl) to release alpha-D-glucopyranosyl (Rd). It is not able to hydrolyze alpha-L-arabinofuranosyl-(1-&gt;6)-alpha-D-glucopyranosyl (Rc).</text>
</comment>
<keyword evidence="10" id="KW-1185">Reference proteome</keyword>
<dbReference type="InterPro" id="IPR026891">
    <property type="entry name" value="Fn3-like"/>
</dbReference>
<dbReference type="InterPro" id="IPR013783">
    <property type="entry name" value="Ig-like_fold"/>
</dbReference>
<dbReference type="PROSITE" id="PS51175">
    <property type="entry name" value="CBM6"/>
    <property type="match status" value="1"/>
</dbReference>
<dbReference type="Gene3D" id="3.20.20.300">
    <property type="entry name" value="Glycoside hydrolase, family 3, N-terminal domain"/>
    <property type="match status" value="1"/>
</dbReference>
<feature type="domain" description="CBM6" evidence="8">
    <location>
        <begin position="888"/>
        <end position="1006"/>
    </location>
</feature>
<comment type="similarity">
    <text evidence="1">Belongs to the glycosyl hydrolase 3 family.</text>
</comment>
<dbReference type="AlphaFoldDB" id="A0A846YXQ4"/>
<gene>
    <name evidence="9" type="ORF">HGB48_11975</name>
</gene>
<dbReference type="FunFam" id="2.60.40.10:FF:000495">
    <property type="entry name" value="Periplasmic beta-glucosidase"/>
    <property type="match status" value="1"/>
</dbReference>
<dbReference type="GO" id="GO:0046556">
    <property type="term" value="F:alpha-L-arabinofuranosidase activity"/>
    <property type="evidence" value="ECO:0007669"/>
    <property type="project" value="TreeGrafter"/>
</dbReference>
<dbReference type="GO" id="GO:0030246">
    <property type="term" value="F:carbohydrate binding"/>
    <property type="evidence" value="ECO:0007669"/>
    <property type="project" value="InterPro"/>
</dbReference>
<dbReference type="Gene3D" id="2.60.40.10">
    <property type="entry name" value="Immunoglobulins"/>
    <property type="match status" value="1"/>
</dbReference>
<dbReference type="InterPro" id="IPR017853">
    <property type="entry name" value="GH"/>
</dbReference>
<dbReference type="SMART" id="SM01217">
    <property type="entry name" value="Fn3_like"/>
    <property type="match status" value="1"/>
</dbReference>
<dbReference type="InterPro" id="IPR036881">
    <property type="entry name" value="Glyco_hydro_3_C_sf"/>
</dbReference>
<evidence type="ECO:0000256" key="5">
    <source>
        <dbReference type="ARBA" id="ARBA00074219"/>
    </source>
</evidence>
<feature type="compositionally biased region" description="Basic residues" evidence="6">
    <location>
        <begin position="15"/>
        <end position="27"/>
    </location>
</feature>
<organism evidence="9 10">
    <name type="scientific">Actinomadura latina</name>
    <dbReference type="NCBI Taxonomy" id="163603"/>
    <lineage>
        <taxon>Bacteria</taxon>
        <taxon>Bacillati</taxon>
        <taxon>Actinomycetota</taxon>
        <taxon>Actinomycetes</taxon>
        <taxon>Streptosporangiales</taxon>
        <taxon>Thermomonosporaceae</taxon>
        <taxon>Actinomadura</taxon>
    </lineage>
</organism>
<evidence type="ECO:0000313" key="9">
    <source>
        <dbReference type="EMBL" id="NKZ04467.1"/>
    </source>
</evidence>
<dbReference type="InterPro" id="IPR001764">
    <property type="entry name" value="Glyco_hydro_3_N"/>
</dbReference>
<dbReference type="GO" id="GO:0008422">
    <property type="term" value="F:beta-glucosidase activity"/>
    <property type="evidence" value="ECO:0007669"/>
    <property type="project" value="UniProtKB-ARBA"/>
</dbReference>
<dbReference type="SUPFAM" id="SSF51445">
    <property type="entry name" value="(Trans)glycosidases"/>
    <property type="match status" value="1"/>
</dbReference>
<evidence type="ECO:0000256" key="7">
    <source>
        <dbReference type="SAM" id="SignalP"/>
    </source>
</evidence>
<comment type="caution">
    <text evidence="9">The sequence shown here is derived from an EMBL/GenBank/DDBJ whole genome shotgun (WGS) entry which is preliminary data.</text>
</comment>
<feature type="region of interest" description="Disordered" evidence="6">
    <location>
        <begin position="1"/>
        <end position="27"/>
    </location>
</feature>
<name>A0A846YXQ4_9ACTN</name>
<dbReference type="InterPro" id="IPR006584">
    <property type="entry name" value="Cellulose-bd_IV"/>
</dbReference>
<dbReference type="InterPro" id="IPR002772">
    <property type="entry name" value="Glyco_hydro_3_C"/>
</dbReference>
<evidence type="ECO:0000313" key="10">
    <source>
        <dbReference type="Proteomes" id="UP000579250"/>
    </source>
</evidence>
<dbReference type="GO" id="GO:0031222">
    <property type="term" value="P:arabinan catabolic process"/>
    <property type="evidence" value="ECO:0007669"/>
    <property type="project" value="TreeGrafter"/>
</dbReference>
<dbReference type="SUPFAM" id="SSF52279">
    <property type="entry name" value="Beta-D-glucan exohydrolase, C-terminal domain"/>
    <property type="match status" value="1"/>
</dbReference>
<feature type="chain" id="PRO_5032766333" description="Exo-alpha-(1-&gt;6)-L-arabinopyranosidase" evidence="7">
    <location>
        <begin position="46"/>
        <end position="1007"/>
    </location>
</feature>
<evidence type="ECO:0000256" key="3">
    <source>
        <dbReference type="ARBA" id="ARBA00022801"/>
    </source>
</evidence>
<dbReference type="Pfam" id="PF03422">
    <property type="entry name" value="CBM_6"/>
    <property type="match status" value="1"/>
</dbReference>
<dbReference type="Gene3D" id="3.40.50.1700">
    <property type="entry name" value="Glycoside hydrolase family 3 C-terminal domain"/>
    <property type="match status" value="1"/>
</dbReference>
<dbReference type="Pfam" id="PF14310">
    <property type="entry name" value="Fn3-like"/>
    <property type="match status" value="1"/>
</dbReference>
<feature type="signal peptide" evidence="7">
    <location>
        <begin position="1"/>
        <end position="45"/>
    </location>
</feature>
<dbReference type="PANTHER" id="PTHR42721">
    <property type="entry name" value="SUGAR HYDROLASE-RELATED"/>
    <property type="match status" value="1"/>
</dbReference>
<accession>A0A846YXQ4</accession>
<evidence type="ECO:0000259" key="8">
    <source>
        <dbReference type="PROSITE" id="PS51175"/>
    </source>
</evidence>
<dbReference type="CDD" id="cd23343">
    <property type="entry name" value="beta-trefoil_FSCN_BglX-like"/>
    <property type="match status" value="1"/>
</dbReference>
<dbReference type="Proteomes" id="UP000579250">
    <property type="component" value="Unassembled WGS sequence"/>
</dbReference>
<dbReference type="Pfam" id="PF00933">
    <property type="entry name" value="Glyco_hydro_3"/>
    <property type="match status" value="1"/>
</dbReference>
<dbReference type="InterPro" id="IPR036962">
    <property type="entry name" value="Glyco_hydro_3_N_sf"/>
</dbReference>
<reference evidence="9 10" key="1">
    <citation type="submission" date="2020-04" db="EMBL/GenBank/DDBJ databases">
        <title>MicrobeNet Type strains.</title>
        <authorList>
            <person name="Nicholson A.C."/>
        </authorList>
    </citation>
    <scope>NUCLEOTIDE SEQUENCE [LARGE SCALE GENOMIC DNA]</scope>
    <source>
        <strain evidence="9 10">ATCC BAA-277</strain>
    </source>
</reference>
<keyword evidence="2 7" id="KW-0732">Signal</keyword>